<evidence type="ECO:0000313" key="2">
    <source>
        <dbReference type="EMBL" id="MPL62198.1"/>
    </source>
</evidence>
<evidence type="ECO:0000256" key="1">
    <source>
        <dbReference type="SAM" id="Phobius"/>
    </source>
</evidence>
<organism evidence="2">
    <name type="scientific">bioreactor metagenome</name>
    <dbReference type="NCBI Taxonomy" id="1076179"/>
    <lineage>
        <taxon>unclassified sequences</taxon>
        <taxon>metagenomes</taxon>
        <taxon>ecological metagenomes</taxon>
    </lineage>
</organism>
<name>A0A644T5J2_9ZZZZ</name>
<reference evidence="2" key="1">
    <citation type="submission" date="2019-08" db="EMBL/GenBank/DDBJ databases">
        <authorList>
            <person name="Kucharzyk K."/>
            <person name="Murdoch R.W."/>
            <person name="Higgins S."/>
            <person name="Loffler F."/>
        </authorList>
    </citation>
    <scope>NUCLEOTIDE SEQUENCE</scope>
</reference>
<accession>A0A644T5J2</accession>
<feature type="transmembrane region" description="Helical" evidence="1">
    <location>
        <begin position="61"/>
        <end position="80"/>
    </location>
</feature>
<feature type="transmembrane region" description="Helical" evidence="1">
    <location>
        <begin position="21"/>
        <end position="41"/>
    </location>
</feature>
<keyword evidence="1" id="KW-0472">Membrane</keyword>
<gene>
    <name evidence="2" type="ORF">SDC9_07803</name>
</gene>
<comment type="caution">
    <text evidence="2">The sequence shown here is derived from an EMBL/GenBank/DDBJ whole genome shotgun (WGS) entry which is preliminary data.</text>
</comment>
<proteinExistence type="predicted"/>
<dbReference type="AlphaFoldDB" id="A0A644T5J2"/>
<sequence length="93" mass="10699">MKNDAEDEKKARWISAIKISGSMMFAIIVGLIIVIYVSALASENSFWYEFVLLREKLGILGKYPIITILLVFIISLLLIYRETEHVDSNDEQF</sequence>
<protein>
    <submittedName>
        <fullName evidence="2">Uncharacterized protein</fullName>
    </submittedName>
</protein>
<keyword evidence="1" id="KW-0812">Transmembrane</keyword>
<keyword evidence="1" id="KW-1133">Transmembrane helix</keyword>
<dbReference type="EMBL" id="VSSQ01000017">
    <property type="protein sequence ID" value="MPL62198.1"/>
    <property type="molecule type" value="Genomic_DNA"/>
</dbReference>